<organism evidence="2 3">
    <name type="scientific">Lentilactobacillus sunkii</name>
    <dbReference type="NCBI Taxonomy" id="481719"/>
    <lineage>
        <taxon>Bacteria</taxon>
        <taxon>Bacillati</taxon>
        <taxon>Bacillota</taxon>
        <taxon>Bacilli</taxon>
        <taxon>Lactobacillales</taxon>
        <taxon>Lactobacillaceae</taxon>
        <taxon>Lentilactobacillus</taxon>
    </lineage>
</organism>
<dbReference type="AlphaFoldDB" id="A0A1E7XGH7"/>
<protein>
    <recommendedName>
        <fullName evidence="4">DUF2975 domain-containing protein</fullName>
    </recommendedName>
</protein>
<feature type="transmembrane region" description="Helical" evidence="1">
    <location>
        <begin position="115"/>
        <end position="133"/>
    </location>
</feature>
<name>A0A1E7XGH7_9LACO</name>
<proteinExistence type="predicted"/>
<feature type="transmembrane region" description="Helical" evidence="1">
    <location>
        <begin position="12"/>
        <end position="45"/>
    </location>
</feature>
<feature type="transmembrane region" description="Helical" evidence="1">
    <location>
        <begin position="65"/>
        <end position="94"/>
    </location>
</feature>
<feature type="transmembrane region" description="Helical" evidence="1">
    <location>
        <begin position="153"/>
        <end position="170"/>
    </location>
</feature>
<evidence type="ECO:0008006" key="4">
    <source>
        <dbReference type="Google" id="ProtNLM"/>
    </source>
</evidence>
<dbReference type="EMBL" id="MIQE01000009">
    <property type="protein sequence ID" value="OFA12128.1"/>
    <property type="molecule type" value="Genomic_DNA"/>
</dbReference>
<dbReference type="Proteomes" id="UP000177010">
    <property type="component" value="Unassembled WGS sequence"/>
</dbReference>
<evidence type="ECO:0000313" key="3">
    <source>
        <dbReference type="Proteomes" id="UP000177010"/>
    </source>
</evidence>
<keyword evidence="1" id="KW-0472">Membrane</keyword>
<reference evidence="2 3" key="1">
    <citation type="submission" date="2016-09" db="EMBL/GenBank/DDBJ databases">
        <title>Genome Sequence of Lactobacillus sunkii Strain CG01.</title>
        <authorList>
            <person name="Poehlein A."/>
            <person name="Gabris C."/>
            <person name="Bengelsdorf F.R."/>
            <person name="Duerre P."/>
            <person name="Daniel R."/>
        </authorList>
    </citation>
    <scope>NUCLEOTIDE SEQUENCE [LARGE SCALE GENOMIC DNA]</scope>
    <source>
        <strain evidence="2 3">CG_D</strain>
    </source>
</reference>
<evidence type="ECO:0000313" key="2">
    <source>
        <dbReference type="EMBL" id="OFA12128.1"/>
    </source>
</evidence>
<dbReference type="STRING" id="481719.LASUN_06800"/>
<dbReference type="RefSeq" id="WP_070367347.1">
    <property type="nucleotide sequence ID" value="NZ_JAZHVW010000012.1"/>
</dbReference>
<keyword evidence="1" id="KW-1133">Transmembrane helix</keyword>
<accession>A0A1E7XGH7</accession>
<keyword evidence="1" id="KW-0812">Transmembrane</keyword>
<sequence length="180" mass="19792">MIKKEPGTFINFLYVISLLSLVSLVIALGTLAIVFSISGIVYLLIPAARNGVVHDIISGIGGSSNIWVILLSFVFLLLMLGFITLVSFSVFKLISNVRQTIYFKPVNLKYMKGILWGYGGMLLTSYCSGTLGSAFNINSSSISPDQGSEGTSLLIWFAFYVIYIMFKYGIQLQEDSDKIV</sequence>
<comment type="caution">
    <text evidence="2">The sequence shown here is derived from an EMBL/GenBank/DDBJ whole genome shotgun (WGS) entry which is preliminary data.</text>
</comment>
<evidence type="ECO:0000256" key="1">
    <source>
        <dbReference type="SAM" id="Phobius"/>
    </source>
</evidence>
<gene>
    <name evidence="2" type="ORF">LASUN_06800</name>
</gene>